<accession>A0ABD2YS34</accession>
<protein>
    <recommendedName>
        <fullName evidence="1">RNase H type-1 domain-containing protein</fullName>
    </recommendedName>
</protein>
<proteinExistence type="predicted"/>
<evidence type="ECO:0000259" key="1">
    <source>
        <dbReference type="Pfam" id="PF13456"/>
    </source>
</evidence>
<evidence type="ECO:0000313" key="2">
    <source>
        <dbReference type="EMBL" id="KAL3510177.1"/>
    </source>
</evidence>
<dbReference type="Proteomes" id="UP001630127">
    <property type="component" value="Unassembled WGS sequence"/>
</dbReference>
<organism evidence="2 3">
    <name type="scientific">Cinchona calisaya</name>
    <dbReference type="NCBI Taxonomy" id="153742"/>
    <lineage>
        <taxon>Eukaryota</taxon>
        <taxon>Viridiplantae</taxon>
        <taxon>Streptophyta</taxon>
        <taxon>Embryophyta</taxon>
        <taxon>Tracheophyta</taxon>
        <taxon>Spermatophyta</taxon>
        <taxon>Magnoliopsida</taxon>
        <taxon>eudicotyledons</taxon>
        <taxon>Gunneridae</taxon>
        <taxon>Pentapetalae</taxon>
        <taxon>asterids</taxon>
        <taxon>lamiids</taxon>
        <taxon>Gentianales</taxon>
        <taxon>Rubiaceae</taxon>
        <taxon>Cinchonoideae</taxon>
        <taxon>Cinchoneae</taxon>
        <taxon>Cinchona</taxon>
    </lineage>
</organism>
<keyword evidence="3" id="KW-1185">Reference proteome</keyword>
<evidence type="ECO:0000313" key="3">
    <source>
        <dbReference type="Proteomes" id="UP001630127"/>
    </source>
</evidence>
<feature type="domain" description="RNase H type-1" evidence="1">
    <location>
        <begin position="34"/>
        <end position="125"/>
    </location>
</feature>
<comment type="caution">
    <text evidence="2">The sequence shown here is derived from an EMBL/GenBank/DDBJ whole genome shotgun (WGS) entry which is preliminary data.</text>
</comment>
<dbReference type="InterPro" id="IPR002156">
    <property type="entry name" value="RNaseH_domain"/>
</dbReference>
<reference evidence="2 3" key="1">
    <citation type="submission" date="2024-11" db="EMBL/GenBank/DDBJ databases">
        <title>A near-complete genome assembly of Cinchona calisaya.</title>
        <authorList>
            <person name="Lian D.C."/>
            <person name="Zhao X.W."/>
            <person name="Wei L."/>
        </authorList>
    </citation>
    <scope>NUCLEOTIDE SEQUENCE [LARGE SCALE GENOMIC DNA]</scope>
    <source>
        <tissue evidence="2">Nenye</tissue>
    </source>
</reference>
<sequence length="129" mass="14197">MNTAQTGPTTRRQVDIWKNGGESFDVKIQVETKFCYKRRMTGIGVLVSSNEMGLIRGWSLAEIGKQNRALNDAEGLRLAVSKALQGGWKQVLFSSSNKEVIDKVNGRDTRCNAAAILAEDIINLATLLE</sequence>
<dbReference type="Pfam" id="PF13456">
    <property type="entry name" value="RVT_3"/>
    <property type="match status" value="1"/>
</dbReference>
<dbReference type="AlphaFoldDB" id="A0ABD2YS34"/>
<gene>
    <name evidence="2" type="ORF">ACH5RR_029578</name>
</gene>
<name>A0ABD2YS34_9GENT</name>
<dbReference type="EMBL" id="JBJUIK010000012">
    <property type="protein sequence ID" value="KAL3510177.1"/>
    <property type="molecule type" value="Genomic_DNA"/>
</dbReference>